<dbReference type="Proteomes" id="UP000266841">
    <property type="component" value="Unassembled WGS sequence"/>
</dbReference>
<name>K0TE11_THAOC</name>
<evidence type="ECO:0000313" key="2">
    <source>
        <dbReference type="EMBL" id="EJK75645.1"/>
    </source>
</evidence>
<dbReference type="OrthoDB" id="2898509at2759"/>
<protein>
    <submittedName>
        <fullName evidence="2">Uncharacterized protein</fullName>
    </submittedName>
</protein>
<keyword evidence="3" id="KW-1185">Reference proteome</keyword>
<dbReference type="InterPro" id="IPR002347">
    <property type="entry name" value="SDR_fam"/>
</dbReference>
<dbReference type="OMA" id="APHIYLI"/>
<dbReference type="InterPro" id="IPR036291">
    <property type="entry name" value="NAD(P)-bd_dom_sf"/>
</dbReference>
<organism evidence="2 3">
    <name type="scientific">Thalassiosira oceanica</name>
    <name type="common">Marine diatom</name>
    <dbReference type="NCBI Taxonomy" id="159749"/>
    <lineage>
        <taxon>Eukaryota</taxon>
        <taxon>Sar</taxon>
        <taxon>Stramenopiles</taxon>
        <taxon>Ochrophyta</taxon>
        <taxon>Bacillariophyta</taxon>
        <taxon>Coscinodiscophyceae</taxon>
        <taxon>Thalassiosirophycidae</taxon>
        <taxon>Thalassiosirales</taxon>
        <taxon>Thalassiosiraceae</taxon>
        <taxon>Thalassiosira</taxon>
    </lineage>
</organism>
<dbReference type="eggNOG" id="ENOG502RUJE">
    <property type="taxonomic scope" value="Eukaryota"/>
</dbReference>
<proteinExistence type="predicted"/>
<evidence type="ECO:0000256" key="1">
    <source>
        <dbReference type="ARBA" id="ARBA00023002"/>
    </source>
</evidence>
<accession>K0TE11</accession>
<dbReference type="PANTHER" id="PTHR47534:SF3">
    <property type="entry name" value="ALCOHOL DEHYDROGENASE-LIKE C-TERMINAL DOMAIN-CONTAINING PROTEIN"/>
    <property type="match status" value="1"/>
</dbReference>
<comment type="caution">
    <text evidence="2">The sequence shown here is derived from an EMBL/GenBank/DDBJ whole genome shotgun (WGS) entry which is preliminary data.</text>
</comment>
<reference evidence="2 3" key="1">
    <citation type="journal article" date="2012" name="Genome Biol.">
        <title>Genome and low-iron response of an oceanic diatom adapted to chronic iron limitation.</title>
        <authorList>
            <person name="Lommer M."/>
            <person name="Specht M."/>
            <person name="Roy A.S."/>
            <person name="Kraemer L."/>
            <person name="Andreson R."/>
            <person name="Gutowska M.A."/>
            <person name="Wolf J."/>
            <person name="Bergner S.V."/>
            <person name="Schilhabel M.B."/>
            <person name="Klostermeier U.C."/>
            <person name="Beiko R.G."/>
            <person name="Rosenstiel P."/>
            <person name="Hippler M."/>
            <person name="Laroche J."/>
        </authorList>
    </citation>
    <scope>NUCLEOTIDE SEQUENCE [LARGE SCALE GENOMIC DNA]</scope>
    <source>
        <strain evidence="2 3">CCMP1005</strain>
    </source>
</reference>
<dbReference type="PANTHER" id="PTHR47534">
    <property type="entry name" value="YALI0E05731P"/>
    <property type="match status" value="1"/>
</dbReference>
<dbReference type="EMBL" id="AGNL01002816">
    <property type="protein sequence ID" value="EJK75645.1"/>
    <property type="molecule type" value="Genomic_DNA"/>
</dbReference>
<sequence>MRGNAVVVGSTNGIGKAIACRLARDGFNIVAVGRDKPGRREELLSHLAACSQSDGARHEFRPCDAFSLAQVKACAEGVASDYAREGIDALVLTQGMATIQGFTPTSEEGNDEKKLTLHLWSRIAMANCLLPALRESKCMRGGPVVLSVLSGGVHGPYAKYKTDPELKNNYSIKAAADFAGFYNDLVLDRMAEKNPSINFVHASPGFVASNWGTEMPTYLRYPIRFMQRFAMSTDKCAGNMVKPILQCADGDIGLSTPDGSHGLFIMREKANSGTLTKGHSDDAIDSAWKATQDVLNRSGMELE</sequence>
<dbReference type="SUPFAM" id="SSF51735">
    <property type="entry name" value="NAD(P)-binding Rossmann-fold domains"/>
    <property type="match status" value="1"/>
</dbReference>
<dbReference type="AlphaFoldDB" id="K0TE11"/>
<gene>
    <name evidence="2" type="ORF">THAOC_02627</name>
</gene>
<dbReference type="Gene3D" id="3.40.50.720">
    <property type="entry name" value="NAD(P)-binding Rossmann-like Domain"/>
    <property type="match status" value="1"/>
</dbReference>
<dbReference type="Pfam" id="PF00106">
    <property type="entry name" value="adh_short"/>
    <property type="match status" value="1"/>
</dbReference>
<dbReference type="GO" id="GO:0016491">
    <property type="term" value="F:oxidoreductase activity"/>
    <property type="evidence" value="ECO:0007669"/>
    <property type="project" value="UniProtKB-KW"/>
</dbReference>
<dbReference type="CDD" id="cd05233">
    <property type="entry name" value="SDR_c"/>
    <property type="match status" value="1"/>
</dbReference>
<dbReference type="InterPro" id="IPR052228">
    <property type="entry name" value="Sec_Metab_Biosynth_Oxidored"/>
</dbReference>
<keyword evidence="1" id="KW-0560">Oxidoreductase</keyword>
<evidence type="ECO:0000313" key="3">
    <source>
        <dbReference type="Proteomes" id="UP000266841"/>
    </source>
</evidence>